<sequence>MNWNRRRLLAGLATGTTAGVAGCGYAPGGGDVRGEASLLTGIGGPGGSNRFDVAGNWVAAARSGQQWVGEFGDRSFDTATTVRISDRDGNEIGEFVHLEPSRDLALGERLYLLDEANRLVATDPIYDGEDGEDSEDGEANEVGDNTDGIEAAWRVELDEPDAPIAARDGTAYVPDGNRLLAVREGTVVWERDVAEPVETLRVGDGIVLASTESAALALDADGETIWEFDIDGPATFATTGEQTAEGMTVVRARGRLFDDQDDLAVVDTLNGEVHWSTSVRGGSARPAIADGGVHVVTHGTVTAYDLEDGVRRWESGDVGATAPIVAGPAGVYSLGDNCEAIGADADGRRWSHTLDRRNCAVVDGWIDGETVAFLLEAGGIVWFQRVDEEPGLLF</sequence>
<feature type="region of interest" description="Disordered" evidence="1">
    <location>
        <begin position="125"/>
        <end position="144"/>
    </location>
</feature>
<dbReference type="Pfam" id="PF13360">
    <property type="entry name" value="PQQ_2"/>
    <property type="match status" value="1"/>
</dbReference>
<dbReference type="OrthoDB" id="145878at2157"/>
<dbReference type="InterPro" id="IPR006311">
    <property type="entry name" value="TAT_signal"/>
</dbReference>
<dbReference type="PROSITE" id="PS51257">
    <property type="entry name" value="PROKAR_LIPOPROTEIN"/>
    <property type="match status" value="1"/>
</dbReference>
<dbReference type="PROSITE" id="PS51318">
    <property type="entry name" value="TAT"/>
    <property type="match status" value="1"/>
</dbReference>
<dbReference type="SUPFAM" id="SSF50998">
    <property type="entry name" value="Quinoprotein alcohol dehydrogenase-like"/>
    <property type="match status" value="1"/>
</dbReference>
<evidence type="ECO:0000313" key="3">
    <source>
        <dbReference type="EMBL" id="AUX07925.1"/>
    </source>
</evidence>
<dbReference type="PANTHER" id="PTHR34512">
    <property type="entry name" value="CELL SURFACE PROTEIN"/>
    <property type="match status" value="1"/>
</dbReference>
<dbReference type="RefSeq" id="WP_119813980.1">
    <property type="nucleotide sequence ID" value="NZ_CP025066.1"/>
</dbReference>
<evidence type="ECO:0000313" key="4">
    <source>
        <dbReference type="Proteomes" id="UP000263012"/>
    </source>
</evidence>
<dbReference type="InterPro" id="IPR018391">
    <property type="entry name" value="PQQ_b-propeller_rpt"/>
</dbReference>
<dbReference type="GeneID" id="37876606"/>
<name>A0A343TFQ3_9EURY</name>
<dbReference type="AlphaFoldDB" id="A0A343TFQ3"/>
<dbReference type="SMART" id="SM00564">
    <property type="entry name" value="PQQ"/>
    <property type="match status" value="3"/>
</dbReference>
<protein>
    <recommendedName>
        <fullName evidence="2">Pyrrolo-quinoline quinone repeat domain-containing protein</fullName>
    </recommendedName>
</protein>
<dbReference type="Gene3D" id="2.130.10.10">
    <property type="entry name" value="YVTN repeat-like/Quinoprotein amine dehydrogenase"/>
    <property type="match status" value="1"/>
</dbReference>
<dbReference type="EMBL" id="CP025066">
    <property type="protein sequence ID" value="AUX07925.1"/>
    <property type="molecule type" value="Genomic_DNA"/>
</dbReference>
<dbReference type="InterPro" id="IPR002372">
    <property type="entry name" value="PQQ_rpt_dom"/>
</dbReference>
<keyword evidence="4" id="KW-1185">Reference proteome</keyword>
<organism evidence="3 4">
    <name type="scientific">Halalkaliarchaeum desulfuricum</name>
    <dbReference type="NCBI Taxonomy" id="2055893"/>
    <lineage>
        <taxon>Archaea</taxon>
        <taxon>Methanobacteriati</taxon>
        <taxon>Methanobacteriota</taxon>
        <taxon>Stenosarchaea group</taxon>
        <taxon>Halobacteria</taxon>
        <taxon>Halobacteriales</taxon>
        <taxon>Haloferacaceae</taxon>
        <taxon>Halalkaliarchaeum</taxon>
    </lineage>
</organism>
<dbReference type="Proteomes" id="UP000263012">
    <property type="component" value="Chromosome"/>
</dbReference>
<dbReference type="InterPro" id="IPR011047">
    <property type="entry name" value="Quinoprotein_ADH-like_sf"/>
</dbReference>
<proteinExistence type="predicted"/>
<evidence type="ECO:0000256" key="1">
    <source>
        <dbReference type="SAM" id="MobiDB-lite"/>
    </source>
</evidence>
<feature type="domain" description="Pyrrolo-quinoline quinone repeat" evidence="2">
    <location>
        <begin position="217"/>
        <end position="354"/>
    </location>
</feature>
<dbReference type="InterPro" id="IPR015943">
    <property type="entry name" value="WD40/YVTN_repeat-like_dom_sf"/>
</dbReference>
<evidence type="ECO:0000259" key="2">
    <source>
        <dbReference type="Pfam" id="PF13360"/>
    </source>
</evidence>
<feature type="compositionally biased region" description="Acidic residues" evidence="1">
    <location>
        <begin position="126"/>
        <end position="141"/>
    </location>
</feature>
<gene>
    <name evidence="3" type="ORF">AArcSl_0270</name>
</gene>
<dbReference type="PANTHER" id="PTHR34512:SF30">
    <property type="entry name" value="OUTER MEMBRANE PROTEIN ASSEMBLY FACTOR BAMB"/>
    <property type="match status" value="1"/>
</dbReference>
<dbReference type="KEGG" id="hdf:AArcSl_0270"/>
<accession>A0A343TFQ3</accession>
<reference evidence="4" key="1">
    <citation type="submission" date="2017-11" db="EMBL/GenBank/DDBJ databases">
        <title>Phenotypic and genomic properties of facultatively anaerobic sulfur-reducing natronoarchaea from hypersaline soda lakes.</title>
        <authorList>
            <person name="Sorokin D.Y."/>
            <person name="Kublanov I.V."/>
            <person name="Roman P."/>
            <person name="Sinninghe Damste J.S."/>
            <person name="Golyshin P.N."/>
            <person name="Rojo D."/>
            <person name="Ciordia S."/>
            <person name="Mena M.D.C."/>
            <person name="Ferrer M."/>
            <person name="Messina E."/>
            <person name="Smedile F."/>
            <person name="La Spada G."/>
            <person name="La Cono V."/>
            <person name="Yakimov M.M."/>
        </authorList>
    </citation>
    <scope>NUCLEOTIDE SEQUENCE [LARGE SCALE GENOMIC DNA]</scope>
    <source>
        <strain evidence="4">AArc-Sl</strain>
    </source>
</reference>